<dbReference type="PANTHER" id="PTHR47197:SF3">
    <property type="entry name" value="DIHYDRO-HEME D1 DEHYDROGENASE"/>
    <property type="match status" value="1"/>
</dbReference>
<evidence type="ECO:0000256" key="1">
    <source>
        <dbReference type="ARBA" id="ARBA00022617"/>
    </source>
</evidence>
<evidence type="ECO:0000256" key="4">
    <source>
        <dbReference type="PROSITE-ProRule" id="PRU00433"/>
    </source>
</evidence>
<dbReference type="InterPro" id="IPR011045">
    <property type="entry name" value="N2O_reductase_N"/>
</dbReference>
<evidence type="ECO:0000313" key="6">
    <source>
        <dbReference type="EMBL" id="MFC3195666.1"/>
    </source>
</evidence>
<dbReference type="PANTHER" id="PTHR47197">
    <property type="entry name" value="PROTEIN NIRF"/>
    <property type="match status" value="1"/>
</dbReference>
<dbReference type="InterPro" id="IPR011048">
    <property type="entry name" value="Haem_d1_sf"/>
</dbReference>
<dbReference type="InterPro" id="IPR009056">
    <property type="entry name" value="Cyt_c-like_dom"/>
</dbReference>
<dbReference type="SUPFAM" id="SSF51004">
    <property type="entry name" value="C-terminal (heme d1) domain of cytochrome cd1-nitrite reductase"/>
    <property type="match status" value="1"/>
</dbReference>
<evidence type="ECO:0000256" key="2">
    <source>
        <dbReference type="ARBA" id="ARBA00022723"/>
    </source>
</evidence>
<feature type="domain" description="Cytochrome c" evidence="5">
    <location>
        <begin position="641"/>
        <end position="778"/>
    </location>
</feature>
<dbReference type="InterPro" id="IPR015943">
    <property type="entry name" value="WD40/YVTN_repeat-like_dom_sf"/>
</dbReference>
<keyword evidence="7" id="KW-1185">Reference proteome</keyword>
<dbReference type="RefSeq" id="WP_157892946.1">
    <property type="nucleotide sequence ID" value="NZ_MVBD01000009.1"/>
</dbReference>
<dbReference type="SUPFAM" id="SSF46626">
    <property type="entry name" value="Cytochrome c"/>
    <property type="match status" value="2"/>
</dbReference>
<dbReference type="PROSITE" id="PS51007">
    <property type="entry name" value="CYTC"/>
    <property type="match status" value="1"/>
</dbReference>
<dbReference type="Proteomes" id="UP001595533">
    <property type="component" value="Unassembled WGS sequence"/>
</dbReference>
<organism evidence="6 7">
    <name type="scientific">Marinicella sediminis</name>
    <dbReference type="NCBI Taxonomy" id="1792834"/>
    <lineage>
        <taxon>Bacteria</taxon>
        <taxon>Pseudomonadati</taxon>
        <taxon>Pseudomonadota</taxon>
        <taxon>Gammaproteobacteria</taxon>
        <taxon>Lysobacterales</taxon>
        <taxon>Marinicellaceae</taxon>
        <taxon>Marinicella</taxon>
    </lineage>
</organism>
<sequence length="1153" mass="125451">MLSNLNLHLLIIPGIYLLLLVVPPQAMASEVAYVNWENHPVHALDISPDKSRLAVTHTADNRVQLFDVSLGYPVRMGHVKVGVDPVSVRFRNNNELWVVNHISDSISVVDFNARRVVKTIPTGDEPFDVVFANERAFVSCSQVNQVWVFNPADPEEAVMIIDVMAEDPRAMTVNTDGSRVYVASFESGNRTTILGGGIDETENTLPSINPVNRQASPYGGQNPPPNDGNQFFPAIDPELPTPPKVSLIVKQQPDGRWLDDNGEDWTHMISGPQAGLSGRVPGWELLDHDISVINTDTFEVSYVSGLMNLGMAIGYNSATAQITLVGTDATNEVRFEPVLKGVFLRVNLGVVDENNPHQPMVVDLNPHLDYQAGTIAQESRDQSLGDPRGVIWQDDGSRGYVSGMGSNNVIVINANGERQGIIEVGEGATGLGLDESQQRLYVWNHFAATLSVIDTSTQQQVSVTDVFNPLPESIKNGRRFLYDTHETSGLGHIACASCHVDGRMDRLAWDLGDPAGEMKSFNQNCQTTVALLNTPGCDDFHPMKGPMMTQTFQDIIGHEPFHWRGDRDGLEEFNAAFIGLNGDDQALNGSQMQQFEDMLDTITFPPNPFRKIDNTLPQSIDLTNHYTSGRFSPAGQPLGTGNPVNGLALYNSGLLDSVFQCASCHTLPTGMAVNGALKPGILNLDVGGSIMPIGPMGENHLGVVSVDGSTQKSIKTPQLRNLYDKVGFETSRAQSLAGFGFLHDGAVDSVARFLSAGAFSVASDQEVADLVALMMAFSGSELNTGFVPLGNTAPVSQDSHAGVGQQYTLTQASQVDARVSELLQVADSGKVDLVARSGHGNDYLYKPSVQQFADSLDNRLSPLGLMALVTNENPITYTLLPSGLGERLAFDRDGDGVYDDQEIIDGSDPTDALSAGIKPTAGLWFNPQRSGHGMDIQMAGNRLFMTWYTYNDDGTPTWYLAANEYSPDWQADLVSFTWDEQTRSTQFDVVGSVHLDFSTAQQATFSWDIGGRTGTEDFQYFIFGAPDTVNQWTGSYYDASDSGWGITVGTQGSAIVSIIYYFNENGAPVWAIGAGQNDQVTSLDMYTNRGFCPDCAYQEPTFELAGVQGLVFLNERNIQFDVTLQSPTLPINWNTTNATLTPLSNPFFDPARQ</sequence>
<proteinExistence type="predicted"/>
<keyword evidence="2 4" id="KW-0479">Metal-binding</keyword>
<dbReference type="Gene3D" id="2.130.10.10">
    <property type="entry name" value="YVTN repeat-like/Quinoprotein amine dehydrogenase"/>
    <property type="match status" value="2"/>
</dbReference>
<reference evidence="7" key="1">
    <citation type="journal article" date="2019" name="Int. J. Syst. Evol. Microbiol.">
        <title>The Global Catalogue of Microorganisms (GCM) 10K type strain sequencing project: providing services to taxonomists for standard genome sequencing and annotation.</title>
        <authorList>
            <consortium name="The Broad Institute Genomics Platform"/>
            <consortium name="The Broad Institute Genome Sequencing Center for Infectious Disease"/>
            <person name="Wu L."/>
            <person name="Ma J."/>
        </authorList>
    </citation>
    <scope>NUCLEOTIDE SEQUENCE [LARGE SCALE GENOMIC DNA]</scope>
    <source>
        <strain evidence="7">KCTC 42953</strain>
    </source>
</reference>
<evidence type="ECO:0000313" key="7">
    <source>
        <dbReference type="Proteomes" id="UP001595533"/>
    </source>
</evidence>
<protein>
    <submittedName>
        <fullName evidence="6">YncE family protein</fullName>
    </submittedName>
</protein>
<comment type="caution">
    <text evidence="6">The sequence shown here is derived from an EMBL/GenBank/DDBJ whole genome shotgun (WGS) entry which is preliminary data.</text>
</comment>
<name>A0ABV7JHV5_9GAMM</name>
<dbReference type="InterPro" id="IPR051200">
    <property type="entry name" value="Host-pathogen_enzymatic-act"/>
</dbReference>
<dbReference type="NCBIfam" id="TIGR02276">
    <property type="entry name" value="beta_rpt_yvtn"/>
    <property type="match status" value="1"/>
</dbReference>
<dbReference type="EMBL" id="JBHRTS010000009">
    <property type="protein sequence ID" value="MFC3195666.1"/>
    <property type="molecule type" value="Genomic_DNA"/>
</dbReference>
<dbReference type="InterPro" id="IPR011964">
    <property type="entry name" value="YVTN_b-propeller_repeat"/>
</dbReference>
<gene>
    <name evidence="6" type="ORF">ACFODZ_15535</name>
</gene>
<evidence type="ECO:0000259" key="5">
    <source>
        <dbReference type="PROSITE" id="PS51007"/>
    </source>
</evidence>
<keyword evidence="1 4" id="KW-0349">Heme</keyword>
<keyword evidence="3 4" id="KW-0408">Iron</keyword>
<dbReference type="SUPFAM" id="SSF50974">
    <property type="entry name" value="Nitrous oxide reductase, N-terminal domain"/>
    <property type="match status" value="1"/>
</dbReference>
<evidence type="ECO:0000256" key="3">
    <source>
        <dbReference type="ARBA" id="ARBA00023004"/>
    </source>
</evidence>
<accession>A0ABV7JHV5</accession>
<dbReference type="InterPro" id="IPR036909">
    <property type="entry name" value="Cyt_c-like_dom_sf"/>
</dbReference>